<dbReference type="PANTHER" id="PTHR42681">
    <property type="entry name" value="MALONYL-COA-ACYL CARRIER PROTEIN TRANSACYLASE, MITOCHONDRIAL"/>
    <property type="match status" value="1"/>
</dbReference>
<evidence type="ECO:0000313" key="7">
    <source>
        <dbReference type="EMBL" id="RAW10247.1"/>
    </source>
</evidence>
<proteinExistence type="inferred from homology"/>
<evidence type="ECO:0000256" key="1">
    <source>
        <dbReference type="ARBA" id="ARBA00022679"/>
    </source>
</evidence>
<dbReference type="InterPro" id="IPR024925">
    <property type="entry name" value="Malonyl_CoA-ACP_transAc"/>
</dbReference>
<dbReference type="OrthoDB" id="3248271at2"/>
<dbReference type="Gene3D" id="3.40.366.10">
    <property type="entry name" value="Malonyl-Coenzyme A Acyl Carrier Protein, domain 2"/>
    <property type="match status" value="1"/>
</dbReference>
<dbReference type="PANTHER" id="PTHR42681:SF1">
    <property type="entry name" value="MALONYL-COA-ACYL CARRIER PROTEIN TRANSACYLASE, MITOCHONDRIAL"/>
    <property type="match status" value="1"/>
</dbReference>
<evidence type="ECO:0000256" key="3">
    <source>
        <dbReference type="ARBA" id="ARBA00048462"/>
    </source>
</evidence>
<dbReference type="InterPro" id="IPR016036">
    <property type="entry name" value="Malonyl_transacylase_ACP-bd"/>
</dbReference>
<gene>
    <name evidence="7" type="primary">fabD</name>
    <name evidence="7" type="ORF">DPM12_19395</name>
</gene>
<evidence type="ECO:0000256" key="5">
    <source>
        <dbReference type="PIRSR" id="PIRSR000446-1"/>
    </source>
</evidence>
<protein>
    <recommendedName>
        <fullName evidence="4">Malonyl CoA-acyl carrier protein transacylase</fullName>
        <ecNumber evidence="4">2.3.1.39</ecNumber>
    </recommendedName>
</protein>
<dbReference type="InterPro" id="IPR016035">
    <property type="entry name" value="Acyl_Trfase/lysoPLipase"/>
</dbReference>
<keyword evidence="2 4" id="KW-0012">Acyltransferase</keyword>
<dbReference type="AlphaFoldDB" id="A0A329QD82"/>
<dbReference type="PIRSF" id="PIRSF000446">
    <property type="entry name" value="Mct"/>
    <property type="match status" value="1"/>
</dbReference>
<evidence type="ECO:0000259" key="6">
    <source>
        <dbReference type="SMART" id="SM00827"/>
    </source>
</evidence>
<dbReference type="SUPFAM" id="SSF55048">
    <property type="entry name" value="Probable ACP-binding domain of malonyl-CoA ACP transacylase"/>
    <property type="match status" value="1"/>
</dbReference>
<dbReference type="InterPro" id="IPR014043">
    <property type="entry name" value="Acyl_transferase_dom"/>
</dbReference>
<dbReference type="SUPFAM" id="SSF52151">
    <property type="entry name" value="FabD/lysophospholipase-like"/>
    <property type="match status" value="1"/>
</dbReference>
<evidence type="ECO:0000256" key="4">
    <source>
        <dbReference type="PIRNR" id="PIRNR000446"/>
    </source>
</evidence>
<dbReference type="Proteomes" id="UP000250462">
    <property type="component" value="Unassembled WGS sequence"/>
</dbReference>
<dbReference type="EC" id="2.3.1.39" evidence="4"/>
<comment type="caution">
    <text evidence="7">The sequence shown here is derived from an EMBL/GenBank/DDBJ whole genome shotgun (WGS) entry which is preliminary data.</text>
</comment>
<dbReference type="GO" id="GO:0006633">
    <property type="term" value="P:fatty acid biosynthetic process"/>
    <property type="evidence" value="ECO:0007669"/>
    <property type="project" value="TreeGrafter"/>
</dbReference>
<dbReference type="Pfam" id="PF00698">
    <property type="entry name" value="Acyl_transf_1"/>
    <property type="match status" value="1"/>
</dbReference>
<dbReference type="InterPro" id="IPR001227">
    <property type="entry name" value="Ac_transferase_dom_sf"/>
</dbReference>
<keyword evidence="1 4" id="KW-0808">Transferase</keyword>
<dbReference type="RefSeq" id="WP_112260014.1">
    <property type="nucleotide sequence ID" value="NZ_QMIG01000028.1"/>
</dbReference>
<feature type="active site" evidence="5">
    <location>
        <position position="86"/>
    </location>
</feature>
<evidence type="ECO:0000313" key="8">
    <source>
        <dbReference type="Proteomes" id="UP000250462"/>
    </source>
</evidence>
<dbReference type="EMBL" id="QMIG01000028">
    <property type="protein sequence ID" value="RAW10247.1"/>
    <property type="molecule type" value="Genomic_DNA"/>
</dbReference>
<comment type="catalytic activity">
    <reaction evidence="3 4">
        <text>holo-[ACP] + malonyl-CoA = malonyl-[ACP] + CoA</text>
        <dbReference type="Rhea" id="RHEA:41792"/>
        <dbReference type="Rhea" id="RHEA-COMP:9623"/>
        <dbReference type="Rhea" id="RHEA-COMP:9685"/>
        <dbReference type="ChEBI" id="CHEBI:57287"/>
        <dbReference type="ChEBI" id="CHEBI:57384"/>
        <dbReference type="ChEBI" id="CHEBI:64479"/>
        <dbReference type="ChEBI" id="CHEBI:78449"/>
        <dbReference type="EC" id="2.3.1.39"/>
    </reaction>
</comment>
<evidence type="ECO:0000256" key="2">
    <source>
        <dbReference type="ARBA" id="ARBA00023315"/>
    </source>
</evidence>
<keyword evidence="8" id="KW-1185">Reference proteome</keyword>
<dbReference type="SMART" id="SM00827">
    <property type="entry name" value="PKS_AT"/>
    <property type="match status" value="1"/>
</dbReference>
<sequence length="287" mass="31446">MIGVLFPGQGAQFKGMGAEEFARHPELVEQANEILGYSIEELCTNDPDGKLGQTQYTQVALYVVNALQYLTWHADGNRADYLAGHSVGEYDALFAAGAFDFSTGLELVKRRGELMSSVGGGGMAAVMSLSEDQVRNVLTKNGLEAVDVANLNTPQQTVISGRREDIDAAEEHFTQEGAWYVKLNVSGPFHSRYMSDAAKEFGEYITQYSFKPLQVPVISNLKARPYSDEEIAQTLIDQICSPVKWSESVRYMMGKGVETFTQVGPGRVAKDMANQITRLAEPLVVGD</sequence>
<organism evidence="7 8">
    <name type="scientific">Phytoactinopolyspora halophila</name>
    <dbReference type="NCBI Taxonomy" id="1981511"/>
    <lineage>
        <taxon>Bacteria</taxon>
        <taxon>Bacillati</taxon>
        <taxon>Actinomycetota</taxon>
        <taxon>Actinomycetes</taxon>
        <taxon>Jiangellales</taxon>
        <taxon>Jiangellaceae</taxon>
        <taxon>Phytoactinopolyspora</taxon>
    </lineage>
</organism>
<accession>A0A329QD82</accession>
<dbReference type="GO" id="GO:0004314">
    <property type="term" value="F:[acyl-carrier-protein] S-malonyltransferase activity"/>
    <property type="evidence" value="ECO:0007669"/>
    <property type="project" value="UniProtKB-EC"/>
</dbReference>
<dbReference type="GO" id="GO:0005829">
    <property type="term" value="C:cytosol"/>
    <property type="evidence" value="ECO:0007669"/>
    <property type="project" value="TreeGrafter"/>
</dbReference>
<feature type="active site" evidence="5">
    <location>
        <position position="190"/>
    </location>
</feature>
<name>A0A329QD82_9ACTN</name>
<feature type="domain" description="Malonyl-CoA:ACP transacylase (MAT)" evidence="6">
    <location>
        <begin position="5"/>
        <end position="287"/>
    </location>
</feature>
<comment type="similarity">
    <text evidence="4">Belongs to the fabD family.</text>
</comment>
<dbReference type="Gene3D" id="3.30.70.250">
    <property type="entry name" value="Malonyl-CoA ACP transacylase, ACP-binding"/>
    <property type="match status" value="1"/>
</dbReference>
<dbReference type="InterPro" id="IPR004410">
    <property type="entry name" value="Malonyl_CoA-ACP_transAc_FabD"/>
</dbReference>
<reference evidence="7 8" key="1">
    <citation type="submission" date="2018-06" db="EMBL/GenBank/DDBJ databases">
        <title>Phytoactinopolyspora halophila sp. nov., a novel halophilic actinomycete isolated from a saline soil in China.</title>
        <authorList>
            <person name="Tang S.-K."/>
        </authorList>
    </citation>
    <scope>NUCLEOTIDE SEQUENCE [LARGE SCALE GENOMIC DNA]</scope>
    <source>
        <strain evidence="7 8">YIM 96934</strain>
    </source>
</reference>
<dbReference type="InterPro" id="IPR050858">
    <property type="entry name" value="Mal-CoA-ACP_Trans/PKS_FabD"/>
</dbReference>
<dbReference type="NCBIfam" id="TIGR00128">
    <property type="entry name" value="fabD"/>
    <property type="match status" value="1"/>
</dbReference>